<dbReference type="OrthoDB" id="3365698at2759"/>
<name>A0A2H3EL91_ARMGA</name>
<dbReference type="EMBL" id="KZ293645">
    <property type="protein sequence ID" value="PBL01598.1"/>
    <property type="molecule type" value="Genomic_DNA"/>
</dbReference>
<dbReference type="OMA" id="LMICSAN"/>
<dbReference type="SUPFAM" id="SSF52047">
    <property type="entry name" value="RNI-like"/>
    <property type="match status" value="1"/>
</dbReference>
<evidence type="ECO:0000313" key="1">
    <source>
        <dbReference type="EMBL" id="PBL01598.1"/>
    </source>
</evidence>
<dbReference type="AlphaFoldDB" id="A0A2H3EL91"/>
<dbReference type="Gene3D" id="3.80.10.10">
    <property type="entry name" value="Ribonuclease Inhibitor"/>
    <property type="match status" value="1"/>
</dbReference>
<dbReference type="InParanoid" id="A0A2H3EL91"/>
<gene>
    <name evidence="1" type="ORF">ARMGADRAFT_1158324</name>
</gene>
<dbReference type="InterPro" id="IPR032675">
    <property type="entry name" value="LRR_dom_sf"/>
</dbReference>
<dbReference type="Proteomes" id="UP000217790">
    <property type="component" value="Unassembled WGS sequence"/>
</dbReference>
<evidence type="ECO:0000313" key="2">
    <source>
        <dbReference type="Proteomes" id="UP000217790"/>
    </source>
</evidence>
<protein>
    <submittedName>
        <fullName evidence="1">Uncharacterized protein</fullName>
    </submittedName>
</protein>
<proteinExistence type="predicted"/>
<organism evidence="1 2">
    <name type="scientific">Armillaria gallica</name>
    <name type="common">Bulbous honey fungus</name>
    <name type="synonym">Armillaria bulbosa</name>
    <dbReference type="NCBI Taxonomy" id="47427"/>
    <lineage>
        <taxon>Eukaryota</taxon>
        <taxon>Fungi</taxon>
        <taxon>Dikarya</taxon>
        <taxon>Basidiomycota</taxon>
        <taxon>Agaricomycotina</taxon>
        <taxon>Agaricomycetes</taxon>
        <taxon>Agaricomycetidae</taxon>
        <taxon>Agaricales</taxon>
        <taxon>Marasmiineae</taxon>
        <taxon>Physalacriaceae</taxon>
        <taxon>Armillaria</taxon>
    </lineage>
</organism>
<dbReference type="STRING" id="47427.A0A2H3EL91"/>
<keyword evidence="2" id="KW-1185">Reference proteome</keyword>
<sequence length="526" mass="59646">MLVPVDKSRFDPHFYQFLPDYSYGGRSSRVEELLRQNISPHDFEKISLRETLARGKDHVQLLQEKVAATRILLEYLEAEEERTLSIVSDARALLHPLRDIPDEILREIFVVAVMAEDDGGIGLDTDLLDTRKAAWTLSHVCHQWRAVALTSQGLWSDIHLSFMPQNSYRQRLRERAWMLGVVLDRSRSQNLSVTIISDDDLSSDPLWLMLIPTAPRWKRAHLELPFSTFQSLSGCKAFFSRLTRLDIYSDPPEEDNFQILDPFSIAPRLTTLEMKAQESDLYDIPYHKITAFITSDQMNDDHLRLLAGMPNLEGLILHHGASSSQALTSASVTLANVVVFELGEASEPEGQGSATQLLTHLLLPSLQALSLILNSEMSPVFPNNFPYAGTITFLSLRFSLLVPEDTKSLETFLRRLPKVTALKIRSQNLPASFFDMLTISADKEPVLPSLIHLDLGRCTLSDDSSRLKIDVVILSRQNHCARCTSLEEVIWDGNTIGSKAPMYRWPMSLTKRLRMSEDYEIAMPWQ</sequence>
<reference evidence="2" key="1">
    <citation type="journal article" date="2017" name="Nat. Ecol. Evol.">
        <title>Genome expansion and lineage-specific genetic innovations in the forest pathogenic fungi Armillaria.</title>
        <authorList>
            <person name="Sipos G."/>
            <person name="Prasanna A.N."/>
            <person name="Walter M.C."/>
            <person name="O'Connor E."/>
            <person name="Balint B."/>
            <person name="Krizsan K."/>
            <person name="Kiss B."/>
            <person name="Hess J."/>
            <person name="Varga T."/>
            <person name="Slot J."/>
            <person name="Riley R."/>
            <person name="Boka B."/>
            <person name="Rigling D."/>
            <person name="Barry K."/>
            <person name="Lee J."/>
            <person name="Mihaltcheva S."/>
            <person name="LaButti K."/>
            <person name="Lipzen A."/>
            <person name="Waldron R."/>
            <person name="Moloney N.M."/>
            <person name="Sperisen C."/>
            <person name="Kredics L."/>
            <person name="Vagvoelgyi C."/>
            <person name="Patrignani A."/>
            <person name="Fitzpatrick D."/>
            <person name="Nagy I."/>
            <person name="Doyle S."/>
            <person name="Anderson J.B."/>
            <person name="Grigoriev I.V."/>
            <person name="Gueldener U."/>
            <person name="Muensterkoetter M."/>
            <person name="Nagy L.G."/>
        </authorList>
    </citation>
    <scope>NUCLEOTIDE SEQUENCE [LARGE SCALE GENOMIC DNA]</scope>
    <source>
        <strain evidence="2">Ar21-2</strain>
    </source>
</reference>
<accession>A0A2H3EL91</accession>